<dbReference type="EC" id="2.1.1.222" evidence="2"/>
<evidence type="ECO:0000313" key="3">
    <source>
        <dbReference type="Proteomes" id="UP000838100"/>
    </source>
</evidence>
<feature type="domain" description="Methyltransferase type 11" evidence="1">
    <location>
        <begin position="69"/>
        <end position="163"/>
    </location>
</feature>
<sequence>MKKLLVRIGLWLVSRFQETASSAATTEPVQSTEPDFPPIFQDTLLSGWFNSDNDELFKGFPISEDDVVLDVGCGDSPFLEFCAERGADIMFADIDADNVAVTERKLTGTNAKSLTPIVSDANPLPLDDCIASKVIAMEVMEHVDDPQAFLAELVRVGKSGAQYLLTVPDPVAEHLQAEGLAPQSYFEKPNHVRIIERDEFINMVEASGLVIEKVESYGFYWSMWWVFFWGCKQELGSEPPHPLLANWTKTWEHLLSLEDGEKIKSILDGFMPKSQAIVARKP</sequence>
<dbReference type="InterPro" id="IPR029063">
    <property type="entry name" value="SAM-dependent_MTases_sf"/>
</dbReference>
<protein>
    <submittedName>
        <fullName evidence="2">Ubiquinone biosynthesis O-methyltransferase, mitochondrial</fullName>
        <ecNumber evidence="2">2.1.1.222</ecNumber>
    </submittedName>
</protein>
<organism evidence="2 3">
    <name type="scientific">Sinobacterium norvegicum</name>
    <dbReference type="NCBI Taxonomy" id="1641715"/>
    <lineage>
        <taxon>Bacteria</taxon>
        <taxon>Pseudomonadati</taxon>
        <taxon>Pseudomonadota</taxon>
        <taxon>Gammaproteobacteria</taxon>
        <taxon>Cellvibrionales</taxon>
        <taxon>Spongiibacteraceae</taxon>
        <taxon>Sinobacterium</taxon>
    </lineage>
</organism>
<dbReference type="GO" id="GO:0032259">
    <property type="term" value="P:methylation"/>
    <property type="evidence" value="ECO:0007669"/>
    <property type="project" value="UniProtKB-KW"/>
</dbReference>
<dbReference type="GO" id="GO:0102208">
    <property type="term" value="F:2-polyprenyl-6-hydroxyphenol methylase activity"/>
    <property type="evidence" value="ECO:0007669"/>
    <property type="project" value="UniProtKB-EC"/>
</dbReference>
<accession>A0ABM9AGD7</accession>
<dbReference type="EMBL" id="CAKLPX010000003">
    <property type="protein sequence ID" value="CAH0992276.1"/>
    <property type="molecule type" value="Genomic_DNA"/>
</dbReference>
<dbReference type="RefSeq" id="WP_237444971.1">
    <property type="nucleotide sequence ID" value="NZ_CAKLPX010000003.1"/>
</dbReference>
<dbReference type="Pfam" id="PF08241">
    <property type="entry name" value="Methyltransf_11"/>
    <property type="match status" value="1"/>
</dbReference>
<keyword evidence="2" id="KW-0830">Ubiquinone</keyword>
<comment type="caution">
    <text evidence="2">The sequence shown here is derived from an EMBL/GenBank/DDBJ whole genome shotgun (WGS) entry which is preliminary data.</text>
</comment>
<evidence type="ECO:0000313" key="2">
    <source>
        <dbReference type="EMBL" id="CAH0992276.1"/>
    </source>
</evidence>
<name>A0ABM9AGD7_9GAMM</name>
<dbReference type="Gene3D" id="3.40.50.150">
    <property type="entry name" value="Vaccinia Virus protein VP39"/>
    <property type="match status" value="1"/>
</dbReference>
<evidence type="ECO:0000259" key="1">
    <source>
        <dbReference type="Pfam" id="PF08241"/>
    </source>
</evidence>
<dbReference type="Proteomes" id="UP000838100">
    <property type="component" value="Unassembled WGS sequence"/>
</dbReference>
<dbReference type="InterPro" id="IPR013216">
    <property type="entry name" value="Methyltransf_11"/>
</dbReference>
<dbReference type="SUPFAM" id="SSF53335">
    <property type="entry name" value="S-adenosyl-L-methionine-dependent methyltransferases"/>
    <property type="match status" value="1"/>
</dbReference>
<keyword evidence="2" id="KW-0489">Methyltransferase</keyword>
<keyword evidence="3" id="KW-1185">Reference proteome</keyword>
<dbReference type="CDD" id="cd02440">
    <property type="entry name" value="AdoMet_MTases"/>
    <property type="match status" value="1"/>
</dbReference>
<keyword evidence="2" id="KW-0808">Transferase</keyword>
<proteinExistence type="predicted"/>
<reference evidence="2" key="1">
    <citation type="submission" date="2021-12" db="EMBL/GenBank/DDBJ databases">
        <authorList>
            <person name="Rodrigo-Torres L."/>
            <person name="Arahal R. D."/>
            <person name="Lucena T."/>
        </authorList>
    </citation>
    <scope>NUCLEOTIDE SEQUENCE</scope>
    <source>
        <strain evidence="2">CECT 8267</strain>
    </source>
</reference>
<gene>
    <name evidence="2" type="primary">COQ3</name>
    <name evidence="2" type="ORF">SIN8267_02395</name>
</gene>